<dbReference type="SFLD" id="SFLDG00358">
    <property type="entry name" value="Main_(cytGST)"/>
    <property type="match status" value="1"/>
</dbReference>
<dbReference type="OrthoDB" id="9810080at2"/>
<dbReference type="SFLD" id="SFLDG01150">
    <property type="entry name" value="Main.1:_Beta-like"/>
    <property type="match status" value="1"/>
</dbReference>
<dbReference type="InterPro" id="IPR036249">
    <property type="entry name" value="Thioredoxin-like_sf"/>
</dbReference>
<evidence type="ECO:0000313" key="6">
    <source>
        <dbReference type="EMBL" id="PIO43512.1"/>
    </source>
</evidence>
<dbReference type="CDD" id="cd03180">
    <property type="entry name" value="GST_C_2"/>
    <property type="match status" value="1"/>
</dbReference>
<dbReference type="Gene3D" id="1.20.1050.10">
    <property type="match status" value="1"/>
</dbReference>
<dbReference type="Proteomes" id="UP000232163">
    <property type="component" value="Unassembled WGS sequence"/>
</dbReference>
<proteinExistence type="inferred from homology"/>
<dbReference type="Pfam" id="PF00043">
    <property type="entry name" value="GST_C"/>
    <property type="match status" value="1"/>
</dbReference>
<feature type="domain" description="GST N-terminal" evidence="4">
    <location>
        <begin position="1"/>
        <end position="81"/>
    </location>
</feature>
<evidence type="ECO:0000259" key="5">
    <source>
        <dbReference type="PROSITE" id="PS50405"/>
    </source>
</evidence>
<dbReference type="InterPro" id="IPR036282">
    <property type="entry name" value="Glutathione-S-Trfase_C_sf"/>
</dbReference>
<comment type="caution">
    <text evidence="6">The sequence shown here is derived from an EMBL/GenBank/DDBJ whole genome shotgun (WGS) entry which is preliminary data.</text>
</comment>
<feature type="domain" description="GST C-terminal" evidence="5">
    <location>
        <begin position="86"/>
        <end position="206"/>
    </location>
</feature>
<dbReference type="SFLD" id="SFLDS00019">
    <property type="entry name" value="Glutathione_Transferase_(cytos"/>
    <property type="match status" value="1"/>
</dbReference>
<evidence type="ECO:0000256" key="3">
    <source>
        <dbReference type="RuleBase" id="RU003494"/>
    </source>
</evidence>
<dbReference type="FunFam" id="3.40.30.10:FF:000039">
    <property type="entry name" value="Glutathione S-transferase domain"/>
    <property type="match status" value="1"/>
</dbReference>
<evidence type="ECO:0000313" key="7">
    <source>
        <dbReference type="Proteomes" id="UP000232163"/>
    </source>
</evidence>
<dbReference type="PROSITE" id="PS50405">
    <property type="entry name" value="GST_CTER"/>
    <property type="match status" value="1"/>
</dbReference>
<dbReference type="GO" id="GO:0016740">
    <property type="term" value="F:transferase activity"/>
    <property type="evidence" value="ECO:0007669"/>
    <property type="project" value="UniProtKB-KW"/>
</dbReference>
<dbReference type="InterPro" id="IPR040079">
    <property type="entry name" value="Glutathione_S-Trfase"/>
</dbReference>
<dbReference type="Gene3D" id="3.40.30.10">
    <property type="entry name" value="Glutaredoxin"/>
    <property type="match status" value="1"/>
</dbReference>
<dbReference type="SUPFAM" id="SSF47616">
    <property type="entry name" value="GST C-terminal domain-like"/>
    <property type="match status" value="1"/>
</dbReference>
<protein>
    <submittedName>
        <fullName evidence="6">Glutathione S-transferase</fullName>
    </submittedName>
</protein>
<dbReference type="InterPro" id="IPR010987">
    <property type="entry name" value="Glutathione-S-Trfase_C-like"/>
</dbReference>
<organism evidence="6 7">
    <name type="scientific">Phyllobacterium zundukense</name>
    <dbReference type="NCBI Taxonomy" id="1867719"/>
    <lineage>
        <taxon>Bacteria</taxon>
        <taxon>Pseudomonadati</taxon>
        <taxon>Pseudomonadota</taxon>
        <taxon>Alphaproteobacteria</taxon>
        <taxon>Hyphomicrobiales</taxon>
        <taxon>Phyllobacteriaceae</taxon>
        <taxon>Phyllobacterium</taxon>
    </lineage>
</organism>
<name>A0A2N9VVJ4_9HYPH</name>
<dbReference type="AlphaFoldDB" id="A0A2N9VVJ4"/>
<evidence type="ECO:0000259" key="4">
    <source>
        <dbReference type="PROSITE" id="PS50404"/>
    </source>
</evidence>
<evidence type="ECO:0000256" key="1">
    <source>
        <dbReference type="ARBA" id="ARBA00007409"/>
    </source>
</evidence>
<dbReference type="InterPro" id="IPR004045">
    <property type="entry name" value="Glutathione_S-Trfase_N"/>
</dbReference>
<gene>
    <name evidence="6" type="ORF">B5P45_16450</name>
</gene>
<dbReference type="KEGG" id="pht:BLM14_06070"/>
<dbReference type="Pfam" id="PF02798">
    <property type="entry name" value="GST_N"/>
    <property type="match status" value="1"/>
</dbReference>
<dbReference type="PANTHER" id="PTHR44051:SF19">
    <property type="entry name" value="DISULFIDE-BOND OXIDOREDUCTASE YFCG"/>
    <property type="match status" value="1"/>
</dbReference>
<dbReference type="CDD" id="cd03047">
    <property type="entry name" value="GST_N_2"/>
    <property type="match status" value="1"/>
</dbReference>
<sequence>MLKIWGRTNSTNVKKVLWAAEEVGVPYENIPAGGAFGIVSDPEYRAKNPNGLVPTLEDKDLVLWESNTIVRYLAAQYGQSTLHIEDAGARAKAERWMDWATSTLATPFRDVFWNVVRLTPDKQDHAAKEKGIQDCGRLFAIVDAALASQPFLSGPKFGVGDIPLGCFAYAWFEMPIDRPDHPHLAAWYERLKERPAYQKSVMVPLT</sequence>
<dbReference type="PANTHER" id="PTHR44051">
    <property type="entry name" value="GLUTATHIONE S-TRANSFERASE-RELATED"/>
    <property type="match status" value="1"/>
</dbReference>
<evidence type="ECO:0000256" key="2">
    <source>
        <dbReference type="ARBA" id="ARBA00022679"/>
    </source>
</evidence>
<accession>A0A2N9VVJ4</accession>
<keyword evidence="2 6" id="KW-0808">Transferase</keyword>
<dbReference type="EMBL" id="MZMT01000037">
    <property type="protein sequence ID" value="PIO43512.1"/>
    <property type="molecule type" value="Genomic_DNA"/>
</dbReference>
<keyword evidence="7" id="KW-1185">Reference proteome</keyword>
<dbReference type="InterPro" id="IPR004046">
    <property type="entry name" value="GST_C"/>
</dbReference>
<reference evidence="7" key="1">
    <citation type="journal article" date="2017" name="Int J Environ Stud">
        <title>Does the Miocene-Pliocene relict legume Oxytropis triphylla form nitrogen-fixing nodules with a combination of bacterial strains?</title>
        <authorList>
            <person name="Safronova V."/>
            <person name="Belimov A."/>
            <person name="Sazanova A."/>
            <person name="Kuznetsova I."/>
            <person name="Popova J."/>
            <person name="Andronov E."/>
            <person name="Verkhozina A."/>
            <person name="Tikhonovich I."/>
        </authorList>
    </citation>
    <scope>NUCLEOTIDE SEQUENCE [LARGE SCALE GENOMIC DNA]</scope>
    <source>
        <strain evidence="7">Tri-38</strain>
    </source>
</reference>
<dbReference type="PROSITE" id="PS50404">
    <property type="entry name" value="GST_NTER"/>
    <property type="match status" value="1"/>
</dbReference>
<dbReference type="SUPFAM" id="SSF52833">
    <property type="entry name" value="Thioredoxin-like"/>
    <property type="match status" value="1"/>
</dbReference>
<dbReference type="RefSeq" id="WP_099998573.1">
    <property type="nucleotide sequence ID" value="NZ_CP017940.1"/>
</dbReference>
<comment type="similarity">
    <text evidence="1 3">Belongs to the GST superfamily.</text>
</comment>